<feature type="transmembrane region" description="Helical" evidence="6">
    <location>
        <begin position="128"/>
        <end position="152"/>
    </location>
</feature>
<feature type="transmembrane region" description="Helical" evidence="6">
    <location>
        <begin position="164"/>
        <end position="184"/>
    </location>
</feature>
<evidence type="ECO:0000256" key="3">
    <source>
        <dbReference type="ARBA" id="ARBA00022692"/>
    </source>
</evidence>
<dbReference type="EC" id="2.3.2.3" evidence="6"/>
<organism evidence="7 8">
    <name type="scientific">Muricoprocola aceti</name>
    <dbReference type="NCBI Taxonomy" id="2981772"/>
    <lineage>
        <taxon>Bacteria</taxon>
        <taxon>Bacillati</taxon>
        <taxon>Bacillota</taxon>
        <taxon>Clostridia</taxon>
        <taxon>Lachnospirales</taxon>
        <taxon>Lachnospiraceae</taxon>
        <taxon>Muricoprocola</taxon>
    </lineage>
</organism>
<sequence length="351" mass="38565">MNTNKSSTYGNKIIWFVAALLLAVLTITAVLKGGGVSPGELATDIRNLSIPGLLLAVSGMFGFIFFEGMALTVIVHSLGYPAKHRQGFVYSAADIYFSAITPSASGGQPASALFMIRDGIPTTAVMAALLLNLIMYTMVIITIGLFTILLFPKIFFRFSLPGRLFILIGILTLAGLAVVFYLLLRRQKLLKGLALGMASLLDRLHCHQLADRIRHKLDHALDEYGQCVDLLFDKKHMLLKAYLLNLCQRLSQLLVTLAVFCAMGGSRSVLPELFATQVYVVLGSNSMPVPGAMGVADYLMLNGYMALMTKTNAYQLEILSRGISFYVCMIFSMITTGIGYLLLRKQNRRRK</sequence>
<comment type="caution">
    <text evidence="7">The sequence shown here is derived from an EMBL/GenBank/DDBJ whole genome shotgun (WGS) entry which is preliminary data.</text>
</comment>
<accession>A0ABT2SMC9</accession>
<comment type="subcellular location">
    <subcellularLocation>
        <location evidence="1 6">Cell membrane</location>
        <topology evidence="1 6">Multi-pass membrane protein</topology>
    </subcellularLocation>
</comment>
<evidence type="ECO:0000256" key="2">
    <source>
        <dbReference type="ARBA" id="ARBA00022475"/>
    </source>
</evidence>
<dbReference type="PANTHER" id="PTHR39087">
    <property type="entry name" value="UPF0104 MEMBRANE PROTEIN MJ1595"/>
    <property type="match status" value="1"/>
</dbReference>
<dbReference type="NCBIfam" id="TIGR00374">
    <property type="entry name" value="flippase-like domain"/>
    <property type="match status" value="1"/>
</dbReference>
<feature type="transmembrane region" description="Helical" evidence="6">
    <location>
        <begin position="13"/>
        <end position="31"/>
    </location>
</feature>
<keyword evidence="3 6" id="KW-0812">Transmembrane</keyword>
<feature type="transmembrane region" description="Helical" evidence="6">
    <location>
        <begin position="323"/>
        <end position="343"/>
    </location>
</feature>
<dbReference type="PANTHER" id="PTHR39087:SF2">
    <property type="entry name" value="UPF0104 MEMBRANE PROTEIN MJ1595"/>
    <property type="match status" value="1"/>
</dbReference>
<reference evidence="7 8" key="1">
    <citation type="journal article" date="2021" name="ISME Commun">
        <title>Automated analysis of genomic sequences facilitates high-throughput and comprehensive description of bacteria.</title>
        <authorList>
            <person name="Hitch T.C.A."/>
        </authorList>
    </citation>
    <scope>NUCLEOTIDE SEQUENCE [LARGE SCALE GENOMIC DNA]</scope>
    <source>
        <strain evidence="7 8">Sanger_29</strain>
    </source>
</reference>
<dbReference type="InterPro" id="IPR022791">
    <property type="entry name" value="L-PG_synthase/AglD"/>
</dbReference>
<evidence type="ECO:0000256" key="4">
    <source>
        <dbReference type="ARBA" id="ARBA00022989"/>
    </source>
</evidence>
<comment type="function">
    <text evidence="6">Catalyzes the transfer of a lysyl group from L-lysyl-tRNA(Lys) to membrane-bound phosphatidylglycerol (PG), which produces lysylphosphatidylglycerol (LPG), a major component of the bacterial membrane with a positive net charge. LPG synthesis contributes to bacterial virulence as it is involved in the resistance mechanism against cationic antimicrobial peptides (CAMP) produces by the host's immune system (defensins, cathelicidins) and by the competing microorganisms.</text>
</comment>
<evidence type="ECO:0000256" key="1">
    <source>
        <dbReference type="ARBA" id="ARBA00004651"/>
    </source>
</evidence>
<comment type="similarity">
    <text evidence="6">Belongs to the LPG synthase family.</text>
</comment>
<gene>
    <name evidence="6" type="primary">mprF</name>
    <name evidence="7" type="ORF">OCV47_08875</name>
</gene>
<keyword evidence="6" id="KW-0443">Lipid metabolism</keyword>
<evidence type="ECO:0000313" key="8">
    <source>
        <dbReference type="Proteomes" id="UP001652338"/>
    </source>
</evidence>
<keyword evidence="6" id="KW-0046">Antibiotic resistance</keyword>
<keyword evidence="6" id="KW-0808">Transferase</keyword>
<proteinExistence type="inferred from homology"/>
<dbReference type="Pfam" id="PF03706">
    <property type="entry name" value="LPG_synthase_TM"/>
    <property type="match status" value="1"/>
</dbReference>
<keyword evidence="4 6" id="KW-1133">Transmembrane helix</keyword>
<name>A0ABT2SMC9_9FIRM</name>
<keyword evidence="5 6" id="KW-0472">Membrane</keyword>
<dbReference type="EMBL" id="JAOQKE010000009">
    <property type="protein sequence ID" value="MCU6725460.1"/>
    <property type="molecule type" value="Genomic_DNA"/>
</dbReference>
<dbReference type="RefSeq" id="WP_262654737.1">
    <property type="nucleotide sequence ID" value="NZ_JAOQKE010000009.1"/>
</dbReference>
<evidence type="ECO:0000313" key="7">
    <source>
        <dbReference type="EMBL" id="MCU6725460.1"/>
    </source>
</evidence>
<protein>
    <recommendedName>
        <fullName evidence="6">Phosphatidylglycerol lysyltransferase</fullName>
        <ecNumber evidence="6">2.3.2.3</ecNumber>
    </recommendedName>
    <alternativeName>
        <fullName evidence="6">Lysylphosphatidylglycerol synthase</fullName>
    </alternativeName>
</protein>
<evidence type="ECO:0000256" key="6">
    <source>
        <dbReference type="RuleBase" id="RU363042"/>
    </source>
</evidence>
<keyword evidence="2" id="KW-1003">Cell membrane</keyword>
<comment type="catalytic activity">
    <reaction evidence="6">
        <text>L-lysyl-tRNA(Lys) + a 1,2-diacyl-sn-glycero-3-phospho-(1'-sn-glycerol) = a 1,2-diacyl-sn-glycero-3-phospho-1'-(3'-O-L-lysyl)-sn-glycerol + tRNA(Lys)</text>
        <dbReference type="Rhea" id="RHEA:10668"/>
        <dbReference type="Rhea" id="RHEA-COMP:9696"/>
        <dbReference type="Rhea" id="RHEA-COMP:9697"/>
        <dbReference type="ChEBI" id="CHEBI:64716"/>
        <dbReference type="ChEBI" id="CHEBI:75792"/>
        <dbReference type="ChEBI" id="CHEBI:78442"/>
        <dbReference type="ChEBI" id="CHEBI:78529"/>
        <dbReference type="EC" id="2.3.2.3"/>
    </reaction>
</comment>
<keyword evidence="8" id="KW-1185">Reference proteome</keyword>
<dbReference type="Proteomes" id="UP001652338">
    <property type="component" value="Unassembled WGS sequence"/>
</dbReference>
<evidence type="ECO:0000256" key="5">
    <source>
        <dbReference type="ARBA" id="ARBA00023136"/>
    </source>
</evidence>
<feature type="transmembrane region" description="Helical" evidence="6">
    <location>
        <begin position="52"/>
        <end position="75"/>
    </location>
</feature>